<keyword evidence="6" id="KW-0560">Oxidoreductase</keyword>
<evidence type="ECO:0000256" key="6">
    <source>
        <dbReference type="ARBA" id="ARBA00023002"/>
    </source>
</evidence>
<keyword evidence="12" id="KW-0575">Peroxidase</keyword>
<feature type="binding site" description="covalent" evidence="8">
    <location>
        <position position="99"/>
    </location>
    <ligand>
        <name>heme c</name>
        <dbReference type="ChEBI" id="CHEBI:61717"/>
        <label>1</label>
    </ligand>
</feature>
<keyword evidence="2 8" id="KW-0349">Heme</keyword>
<keyword evidence="7 9" id="KW-0408">Iron</keyword>
<dbReference type="AlphaFoldDB" id="A0A330LUI4"/>
<comment type="subcellular location">
    <subcellularLocation>
        <location evidence="1">Periplasm</location>
    </subcellularLocation>
</comment>
<accession>A0A330LUI4</accession>
<feature type="binding site" description="covalent" evidence="8">
    <location>
        <position position="244"/>
    </location>
    <ligand>
        <name>heme c</name>
        <dbReference type="ChEBI" id="CHEBI:61717"/>
        <label>2</label>
    </ligand>
</feature>
<evidence type="ECO:0000256" key="8">
    <source>
        <dbReference type="PIRSR" id="PIRSR000294-1"/>
    </source>
</evidence>
<evidence type="ECO:0000313" key="12">
    <source>
        <dbReference type="EMBL" id="SQD77645.1"/>
    </source>
</evidence>
<dbReference type="InterPro" id="IPR051395">
    <property type="entry name" value="Cytochrome_c_Peroxidase/MauG"/>
</dbReference>
<feature type="chain" id="PRO_5016276010" evidence="10">
    <location>
        <begin position="25"/>
        <end position="416"/>
    </location>
</feature>
<organism evidence="12 13">
    <name type="scientific">Moritella yayanosii</name>
    <dbReference type="NCBI Taxonomy" id="69539"/>
    <lineage>
        <taxon>Bacteria</taxon>
        <taxon>Pseudomonadati</taxon>
        <taxon>Pseudomonadota</taxon>
        <taxon>Gammaproteobacteria</taxon>
        <taxon>Alteromonadales</taxon>
        <taxon>Moritellaceae</taxon>
        <taxon>Moritella</taxon>
    </lineage>
</organism>
<evidence type="ECO:0000256" key="4">
    <source>
        <dbReference type="ARBA" id="ARBA00022729"/>
    </source>
</evidence>
<name>A0A330LUI4_9GAMM</name>
<dbReference type="KEGG" id="mya:MORIYA_1167"/>
<comment type="cofactor">
    <cofactor evidence="8">
        <name>heme</name>
        <dbReference type="ChEBI" id="CHEBI:30413"/>
    </cofactor>
    <text evidence="8">Binds 2 heme groups.</text>
</comment>
<dbReference type="GO" id="GO:0042597">
    <property type="term" value="C:periplasmic space"/>
    <property type="evidence" value="ECO:0007669"/>
    <property type="project" value="UniProtKB-SubCell"/>
</dbReference>
<dbReference type="GO" id="GO:0009055">
    <property type="term" value="F:electron transfer activity"/>
    <property type="evidence" value="ECO:0007669"/>
    <property type="project" value="InterPro"/>
</dbReference>
<evidence type="ECO:0000256" key="2">
    <source>
        <dbReference type="ARBA" id="ARBA00022617"/>
    </source>
</evidence>
<evidence type="ECO:0000256" key="3">
    <source>
        <dbReference type="ARBA" id="ARBA00022723"/>
    </source>
</evidence>
<dbReference type="GO" id="GO:0046872">
    <property type="term" value="F:metal ion binding"/>
    <property type="evidence" value="ECO:0007669"/>
    <property type="project" value="UniProtKB-KW"/>
</dbReference>
<reference evidence="13" key="1">
    <citation type="submission" date="2018-05" db="EMBL/GenBank/DDBJ databases">
        <authorList>
            <person name="Cea G.-C."/>
            <person name="William W."/>
        </authorList>
    </citation>
    <scope>NUCLEOTIDE SEQUENCE [LARGE SCALE GENOMIC DNA]</scope>
    <source>
        <strain evidence="13">DB21MT 5</strain>
    </source>
</reference>
<dbReference type="PANTHER" id="PTHR30600:SF10">
    <property type="entry name" value="BLL6722 PROTEIN"/>
    <property type="match status" value="1"/>
</dbReference>
<sequence>MSIKINLSTMAALLLTITTVPACAQQDDKNIKADKNVITAEMVAASLKPITLNGMILPALAPLGAVPVPADNPMTDEKIALGKKLFFDGRIGGDGSTPCVACHLPDLGWDVPTDLSIGYPGTVHWRNSQTIINAAYYGKLFWAGSSKSLESQAKSAAKGAVAGNGEDDIMEARLALIPEYVTSFNQVFGDNYPKVSNVWKAMAAFERTLIQTDTPLDNYLMGDETALSAQQLKGKTLFEGKAQCIACHNSALASDQKYYNVGVPTNLRWDSEALAQITFRYELYAKGSNEKMYRTTKADPGVYFRGKRKDMKGKFRTPSLRYTQYTAPYMHNGTLATLADVVDFYDRGGIAADGRSTGYPATKSELIKPLGLTANEKSDLLAFLGAFSGERITMDYPELPPYQRLFTEQQLAEATK</sequence>
<dbReference type="Pfam" id="PF03150">
    <property type="entry name" value="CCP_MauG"/>
    <property type="match status" value="1"/>
</dbReference>
<evidence type="ECO:0000313" key="13">
    <source>
        <dbReference type="Proteomes" id="UP000250163"/>
    </source>
</evidence>
<keyword evidence="5" id="KW-0574">Periplasm</keyword>
<keyword evidence="3 9" id="KW-0479">Metal-binding</keyword>
<feature type="domain" description="Cytochrome c" evidence="11">
    <location>
        <begin position="229"/>
        <end position="388"/>
    </location>
</feature>
<dbReference type="PROSITE" id="PS51007">
    <property type="entry name" value="CYTC"/>
    <property type="match status" value="2"/>
</dbReference>
<evidence type="ECO:0000256" key="10">
    <source>
        <dbReference type="SAM" id="SignalP"/>
    </source>
</evidence>
<evidence type="ECO:0000256" key="9">
    <source>
        <dbReference type="PIRSR" id="PIRSR000294-2"/>
    </source>
</evidence>
<dbReference type="Gene3D" id="1.10.760.10">
    <property type="entry name" value="Cytochrome c-like domain"/>
    <property type="match status" value="2"/>
</dbReference>
<dbReference type="SUPFAM" id="SSF46626">
    <property type="entry name" value="Cytochrome c"/>
    <property type="match status" value="2"/>
</dbReference>
<feature type="binding site" description="axial binding residue" evidence="9">
    <location>
        <position position="248"/>
    </location>
    <ligand>
        <name>heme c</name>
        <dbReference type="ChEBI" id="CHEBI:61717"/>
        <label>2</label>
    </ligand>
    <ligandPart>
        <name>Fe</name>
        <dbReference type="ChEBI" id="CHEBI:18248"/>
    </ligandPart>
</feature>
<dbReference type="InterPro" id="IPR009056">
    <property type="entry name" value="Cyt_c-like_dom"/>
</dbReference>
<dbReference type="PANTHER" id="PTHR30600">
    <property type="entry name" value="CYTOCHROME C PEROXIDASE-RELATED"/>
    <property type="match status" value="1"/>
</dbReference>
<dbReference type="InterPro" id="IPR026259">
    <property type="entry name" value="MauG/Cytc_peroxidase"/>
</dbReference>
<feature type="signal peptide" evidence="10">
    <location>
        <begin position="1"/>
        <end position="24"/>
    </location>
</feature>
<comment type="PTM">
    <text evidence="8">Binds 2 heme groups per subunit.</text>
</comment>
<feature type="binding site" description="covalent" evidence="8">
    <location>
        <position position="247"/>
    </location>
    <ligand>
        <name>heme c</name>
        <dbReference type="ChEBI" id="CHEBI:61717"/>
        <label>2</label>
    </ligand>
</feature>
<dbReference type="Proteomes" id="UP000250163">
    <property type="component" value="Chromosome MORIYA"/>
</dbReference>
<keyword evidence="13" id="KW-1185">Reference proteome</keyword>
<dbReference type="PIRSF" id="PIRSF000294">
    <property type="entry name" value="Cytochrome-c_peroxidase"/>
    <property type="match status" value="1"/>
</dbReference>
<keyword evidence="4 10" id="KW-0732">Signal</keyword>
<dbReference type="RefSeq" id="WP_112713363.1">
    <property type="nucleotide sequence ID" value="NZ_LS483250.1"/>
</dbReference>
<evidence type="ECO:0000256" key="5">
    <source>
        <dbReference type="ARBA" id="ARBA00022764"/>
    </source>
</evidence>
<dbReference type="GO" id="GO:0020037">
    <property type="term" value="F:heme binding"/>
    <property type="evidence" value="ECO:0007669"/>
    <property type="project" value="InterPro"/>
</dbReference>
<gene>
    <name evidence="12" type="ORF">MORIYA_1167</name>
</gene>
<dbReference type="InterPro" id="IPR036909">
    <property type="entry name" value="Cyt_c-like_dom_sf"/>
</dbReference>
<evidence type="ECO:0000259" key="11">
    <source>
        <dbReference type="PROSITE" id="PS51007"/>
    </source>
</evidence>
<feature type="domain" description="Cytochrome c" evidence="11">
    <location>
        <begin position="77"/>
        <end position="181"/>
    </location>
</feature>
<feature type="binding site" description="covalent" evidence="8">
    <location>
        <position position="102"/>
    </location>
    <ligand>
        <name>heme c</name>
        <dbReference type="ChEBI" id="CHEBI:61717"/>
        <label>1</label>
    </ligand>
</feature>
<dbReference type="EMBL" id="LS483250">
    <property type="protein sequence ID" value="SQD77645.1"/>
    <property type="molecule type" value="Genomic_DNA"/>
</dbReference>
<protein>
    <submittedName>
        <fullName evidence="12">Putative cytochrome-c peroxidase</fullName>
    </submittedName>
</protein>
<proteinExistence type="predicted"/>
<evidence type="ECO:0000256" key="7">
    <source>
        <dbReference type="ARBA" id="ARBA00023004"/>
    </source>
</evidence>
<evidence type="ECO:0000256" key="1">
    <source>
        <dbReference type="ARBA" id="ARBA00004418"/>
    </source>
</evidence>
<feature type="binding site" description="axial binding residue" evidence="9">
    <location>
        <position position="103"/>
    </location>
    <ligand>
        <name>heme c</name>
        <dbReference type="ChEBI" id="CHEBI:61717"/>
        <label>1</label>
    </ligand>
    <ligandPart>
        <name>Fe</name>
        <dbReference type="ChEBI" id="CHEBI:18248"/>
    </ligandPart>
</feature>
<dbReference type="InterPro" id="IPR004852">
    <property type="entry name" value="Di-haem_cyt_c_peroxidsae"/>
</dbReference>
<dbReference type="GO" id="GO:0004130">
    <property type="term" value="F:cytochrome-c peroxidase activity"/>
    <property type="evidence" value="ECO:0007669"/>
    <property type="project" value="TreeGrafter"/>
</dbReference>
<dbReference type="OrthoDB" id="9805202at2"/>